<dbReference type="InterPro" id="IPR016024">
    <property type="entry name" value="ARM-type_fold"/>
</dbReference>
<evidence type="ECO:0000256" key="7">
    <source>
        <dbReference type="RuleBase" id="RU367065"/>
    </source>
</evidence>
<dbReference type="GO" id="GO:0030515">
    <property type="term" value="F:snoRNA binding"/>
    <property type="evidence" value="ECO:0007669"/>
    <property type="project" value="TreeGrafter"/>
</dbReference>
<dbReference type="Pfam" id="PF23243">
    <property type="entry name" value="HEAT_HEATR1"/>
    <property type="match status" value="1"/>
</dbReference>
<keyword evidence="6 7" id="KW-0687">Ribonucleoprotein</keyword>
<comment type="function">
    <text evidence="7">Involved in nucleolar processing of pre-18S ribosomal RNA.</text>
</comment>
<evidence type="ECO:0000256" key="3">
    <source>
        <dbReference type="ARBA" id="ARBA00022517"/>
    </source>
</evidence>
<dbReference type="Pfam" id="PF12397">
    <property type="entry name" value="U3snoRNP10"/>
    <property type="match status" value="1"/>
</dbReference>
<dbReference type="GO" id="GO:0000462">
    <property type="term" value="P:maturation of SSU-rRNA from tricistronic rRNA transcript (SSU-rRNA, 5.8S rRNA, LSU-rRNA)"/>
    <property type="evidence" value="ECO:0007669"/>
    <property type="project" value="TreeGrafter"/>
</dbReference>
<dbReference type="EMBL" id="LSMT01000300">
    <property type="protein sequence ID" value="PFX20859.1"/>
    <property type="molecule type" value="Genomic_DNA"/>
</dbReference>
<proteinExistence type="inferred from homology"/>
<dbReference type="GO" id="GO:0032040">
    <property type="term" value="C:small-subunit processome"/>
    <property type="evidence" value="ECO:0007669"/>
    <property type="project" value="TreeGrafter"/>
</dbReference>
<dbReference type="InterPro" id="IPR011989">
    <property type="entry name" value="ARM-like"/>
</dbReference>
<dbReference type="InterPro" id="IPR012954">
    <property type="entry name" value="BP28_C_dom"/>
</dbReference>
<dbReference type="PANTHER" id="PTHR13457">
    <property type="entry name" value="BAP28"/>
    <property type="match status" value="1"/>
</dbReference>
<dbReference type="InterPro" id="IPR022125">
    <property type="entry name" value="U3snoRNP10_N"/>
</dbReference>
<accession>A0A2B4RVJ7</accession>
<keyword evidence="4 7" id="KW-0698">rRNA processing</keyword>
<evidence type="ECO:0000256" key="2">
    <source>
        <dbReference type="ARBA" id="ARBA00010559"/>
    </source>
</evidence>
<protein>
    <recommendedName>
        <fullName evidence="7">HEAT repeat-containing protein 1</fullName>
    </recommendedName>
</protein>
<keyword evidence="5 7" id="KW-0539">Nucleus</keyword>
<gene>
    <name evidence="10" type="primary">heatr1</name>
    <name evidence="10" type="ORF">AWC38_SpisGene14673</name>
</gene>
<dbReference type="STRING" id="50429.A0A2B4RVJ7"/>
<dbReference type="GO" id="GO:0034455">
    <property type="term" value="C:t-UTP complex"/>
    <property type="evidence" value="ECO:0007669"/>
    <property type="project" value="TreeGrafter"/>
</dbReference>
<dbReference type="Proteomes" id="UP000225706">
    <property type="component" value="Unassembled WGS sequence"/>
</dbReference>
<comment type="subcellular location">
    <subcellularLocation>
        <location evidence="1 7">Nucleus</location>
        <location evidence="1 7">Nucleolus</location>
    </subcellularLocation>
</comment>
<dbReference type="Pfam" id="PF08146">
    <property type="entry name" value="BP28CT"/>
    <property type="match status" value="1"/>
</dbReference>
<evidence type="ECO:0000259" key="9">
    <source>
        <dbReference type="SMART" id="SM01036"/>
    </source>
</evidence>
<dbReference type="Gene3D" id="1.25.10.10">
    <property type="entry name" value="Leucine-rich Repeat Variant"/>
    <property type="match status" value="1"/>
</dbReference>
<dbReference type="InterPro" id="IPR056473">
    <property type="entry name" value="HEAT_Utp10/HEAT1"/>
</dbReference>
<dbReference type="PANTHER" id="PTHR13457:SF1">
    <property type="entry name" value="HEAT REPEAT-CONTAINING PROTEIN 1"/>
    <property type="match status" value="1"/>
</dbReference>
<dbReference type="SMART" id="SM01036">
    <property type="entry name" value="BP28CT"/>
    <property type="match status" value="1"/>
</dbReference>
<reference evidence="11" key="1">
    <citation type="journal article" date="2017" name="bioRxiv">
        <title>Comparative analysis of the genomes of Stylophora pistillata and Acropora digitifera provides evidence for extensive differences between species of corals.</title>
        <authorList>
            <person name="Voolstra C.R."/>
            <person name="Li Y."/>
            <person name="Liew Y.J."/>
            <person name="Baumgarten S."/>
            <person name="Zoccola D."/>
            <person name="Flot J.-F."/>
            <person name="Tambutte S."/>
            <person name="Allemand D."/>
            <person name="Aranda M."/>
        </authorList>
    </citation>
    <scope>NUCLEOTIDE SEQUENCE [LARGE SCALE GENOMIC DNA]</scope>
</reference>
<comment type="caution">
    <text evidence="10">The sequence shown here is derived from an EMBL/GenBank/DDBJ whole genome shotgun (WGS) entry which is preliminary data.</text>
</comment>
<dbReference type="GO" id="GO:0045943">
    <property type="term" value="P:positive regulation of transcription by RNA polymerase I"/>
    <property type="evidence" value="ECO:0007669"/>
    <property type="project" value="TreeGrafter"/>
</dbReference>
<evidence type="ECO:0000313" key="11">
    <source>
        <dbReference type="Proteomes" id="UP000225706"/>
    </source>
</evidence>
<evidence type="ECO:0000256" key="5">
    <source>
        <dbReference type="ARBA" id="ARBA00023242"/>
    </source>
</evidence>
<evidence type="ECO:0000256" key="8">
    <source>
        <dbReference type="SAM" id="MobiDB-lite"/>
    </source>
</evidence>
<evidence type="ECO:0000313" key="10">
    <source>
        <dbReference type="EMBL" id="PFX20859.1"/>
    </source>
</evidence>
<feature type="region of interest" description="Disordered" evidence="8">
    <location>
        <begin position="1043"/>
        <end position="1062"/>
    </location>
</feature>
<evidence type="ECO:0000256" key="1">
    <source>
        <dbReference type="ARBA" id="ARBA00004604"/>
    </source>
</evidence>
<dbReference type="SUPFAM" id="SSF48371">
    <property type="entry name" value="ARM repeat"/>
    <property type="match status" value="2"/>
</dbReference>
<dbReference type="InterPro" id="IPR040191">
    <property type="entry name" value="UTP10"/>
</dbReference>
<keyword evidence="3 7" id="KW-0690">Ribosome biogenesis</keyword>
<organism evidence="10 11">
    <name type="scientific">Stylophora pistillata</name>
    <name type="common">Smooth cauliflower coral</name>
    <dbReference type="NCBI Taxonomy" id="50429"/>
    <lineage>
        <taxon>Eukaryota</taxon>
        <taxon>Metazoa</taxon>
        <taxon>Cnidaria</taxon>
        <taxon>Anthozoa</taxon>
        <taxon>Hexacorallia</taxon>
        <taxon>Scleractinia</taxon>
        <taxon>Astrocoeniina</taxon>
        <taxon>Pocilloporidae</taxon>
        <taxon>Stylophora</taxon>
    </lineage>
</organism>
<feature type="domain" description="BP28 C-terminal" evidence="9">
    <location>
        <begin position="1733"/>
        <end position="1866"/>
    </location>
</feature>
<comment type="similarity">
    <text evidence="2 7">Belongs to the HEATR1/UTP10 family.</text>
</comment>
<evidence type="ECO:0000256" key="6">
    <source>
        <dbReference type="ARBA" id="ARBA00023274"/>
    </source>
</evidence>
<keyword evidence="11" id="KW-1185">Reference proteome</keyword>
<dbReference type="OrthoDB" id="6022262at2759"/>
<dbReference type="GO" id="GO:0030686">
    <property type="term" value="C:90S preribosome"/>
    <property type="evidence" value="ECO:0007669"/>
    <property type="project" value="TreeGrafter"/>
</dbReference>
<evidence type="ECO:0000256" key="4">
    <source>
        <dbReference type="ARBA" id="ARBA00022552"/>
    </source>
</evidence>
<sequence length="2000" mass="224077">MTSLAKQLQQLQIPGSLPSTATVQASKKSSLLFDSKEAADIDNETVFSIGLNGLEELKVIEPAFRMFEKSLFGDNSMSLERSLQTKDVNEKLDQHISKFLQYLSPYFLLKPAHKVLEWLIRRFQIHVYNVDSLVTCILPYHETNLFTHVLQLLSIKDPSSKWNWLSPIKKAGVPLSKSAFLQHCVTDPAFFSLICDMVMEGTKLEIPPSSLRILFTFYTSAVVGALDMMPSVTEKFITQLLPHLLAGLKSELSELVTSSYMITAQLCFRCSMDKELVKSLSDSICKSIKPRLATEGLSCLTFICQSQGLKKLSKRSFKALLKLPRLVNILHNLSLSRSINPLLEVFVPQLVSNGIKQELSEESDTRGLLENLLKLLGEVDFEPVLVTVTGRYPIELERAIEAHLQALKNTEDITEGDAGSGAGEGSRWTMDLVSLALTGVKSQVIPDSNTTLVLSLHHPQAQVREMAIKRLGELLAEKGGLSEDKHFISDSLLLRIQDDDPSVVACVLKLGQGLVDNLPTDQFLKEMFKLLDKKSEEWDKVREEASLLLVGDWVTCAVPSLVAEVMFGLLPRLLLHRQSHKMAVQLSLIVSQSELASLHPLLSGMKEFVEKKEWKSCTKSVDLDQLALASSLLISWLGENLVKLDEEQLVEMVQSMIAYAKSLSDESLFHPLLESLLRRVLATATEPCKMMLCQVITEFILPDIWKVTRLPGNYEPLKVEESRNKESDSGNIVPFPLLKSLVKFLGKRSNRRLNHAKGAITLWLCKVLIKTIPAEPHALSGQWWQQTDSGSEEGSYTKLLTVLFEAVAFGSGTSTVHQDLFKELLQDLFQCHLPDKLVLLKFVGHLWCKNPHQGRESVSALLQVQCLHIGSACLGSISGRVVKELAKTTCSGFLDMLQTLLPVVKKLLDKCEDSKALLHEDESTLLQLIVQKYTPDTAALLQIDSKCWKEMLRVLSLRSAVCPGHPAPLFTMIGQITNRFFQAIPAEGVKQHLLKYFVDTMLETKDVAIVNAAKNSLLKITLTADLITEELCKLKCNTDKEPKKKKVKKARKEQQHEENEGSEQLQRVTVVLELLQSKINIEEPHRLLPTLFGTLARCVELDHSQTASEYIMQLVFSLINKICEKLSPNSSASIADLVPEDQFDVELIVQCIRSSENPRTHTQALLLLATSAHLFPEKVLHNVMSIFTFMGASVVRQDDSYSFEVITKTLDTVIPALIQAGEEQQFPQLTKKDSASLDDIVAMLIRVFVDASPHIPEHRQLPLFAHLIDTVGSTQFLHSAIILLLEKHVVHSLNTSDDKQTTVAKKPLGADFCLSLCHCFQVNVQVEAMLKLLQFIDQLPLEKPEVRQKPRMARRSARVFLAVTPLFDVDAHSAKHLRQFKYTSVSVISSLLNSDEFVSKVHVEEEMLDSLFLRLLQDTLNFMTKTAQHGDQANPEVTGKFWKALLHKTYEIIDKVNHLLPASVFFNVIEKLLHSSNGTVRRKAIELLNSKLGNDVGAHSDEQIKALLNLVTELLAISRGSGESEESVINRQTALYSLKLLTRLLAKEHPDEFKEVMTVAIDVFSSKDSNAQVASSALLCAAEVLSGLKTRCISFLPKLMPSVLKLLKITQKERNSLLILCGVTALYKATEALPHFLSPYLVDILILVTQPSLTGGEVTEAHQEKEEVTKQSTVDVQLKDRVVLLRKELACNIAPRVLISAVSDCYSSIVDKHKERVLVLMDVLAECVKAMKKEDIKTHHSNLFTLFLEALDFRTHHNQELTKPNDLVIHELPHRRSSTVSLETCALCSFTAFLCVANKLKGLFVLFAGYIVKNCASLLDATNNSKTAEIIFQDESPNRNMYKTCLLVNYMLDCLHKCFMYDTHGFLESDRIQCLMQPLVDQIENMSGGEDTFRERLANHLAPCLAQFAVASGSDAHWKPLNYQVLLKTRHSSSTVRFAALKVLEGFHAKLGEEFMVLLPESIPFLAELMEDECFEVEQQCQHLISEIEQVLGEPLQKYF</sequence>
<name>A0A2B4RVJ7_STYPI</name>